<proteinExistence type="predicted"/>
<name>A0A0B7ALX5_9EUPU</name>
<reference evidence="1" key="1">
    <citation type="submission" date="2014-12" db="EMBL/GenBank/DDBJ databases">
        <title>Insight into the proteome of Arion vulgaris.</title>
        <authorList>
            <person name="Aradska J."/>
            <person name="Bulat T."/>
            <person name="Smidak R."/>
            <person name="Sarate P."/>
            <person name="Gangsoo J."/>
            <person name="Sialana F."/>
            <person name="Bilban M."/>
            <person name="Lubec G."/>
        </authorList>
    </citation>
    <scope>NUCLEOTIDE SEQUENCE</scope>
    <source>
        <tissue evidence="1">Skin</tissue>
    </source>
</reference>
<dbReference type="AlphaFoldDB" id="A0A0B7ALX5"/>
<gene>
    <name evidence="1" type="primary">ORF127048</name>
</gene>
<sequence length="64" mass="7325">MAIMAKQQSTQALLYNAFTRLLTTSYLPFYEYVFHNTTTLGTNKKAFQMKFTAHSVVSIIKLSN</sequence>
<evidence type="ECO:0000313" key="1">
    <source>
        <dbReference type="EMBL" id="CEK81627.1"/>
    </source>
</evidence>
<organism evidence="1">
    <name type="scientific">Arion vulgaris</name>
    <dbReference type="NCBI Taxonomy" id="1028688"/>
    <lineage>
        <taxon>Eukaryota</taxon>
        <taxon>Metazoa</taxon>
        <taxon>Spiralia</taxon>
        <taxon>Lophotrochozoa</taxon>
        <taxon>Mollusca</taxon>
        <taxon>Gastropoda</taxon>
        <taxon>Heterobranchia</taxon>
        <taxon>Euthyneura</taxon>
        <taxon>Panpulmonata</taxon>
        <taxon>Eupulmonata</taxon>
        <taxon>Stylommatophora</taxon>
        <taxon>Helicina</taxon>
        <taxon>Arionoidea</taxon>
        <taxon>Arionidae</taxon>
        <taxon>Arion</taxon>
    </lineage>
</organism>
<protein>
    <submittedName>
        <fullName evidence="1">Uncharacterized protein</fullName>
    </submittedName>
</protein>
<dbReference type="EMBL" id="HACG01034762">
    <property type="protein sequence ID" value="CEK81627.1"/>
    <property type="molecule type" value="Transcribed_RNA"/>
</dbReference>
<accession>A0A0B7ALX5</accession>